<evidence type="ECO:0000256" key="1">
    <source>
        <dbReference type="ARBA" id="ARBA00004651"/>
    </source>
</evidence>
<dbReference type="InterPro" id="IPR036259">
    <property type="entry name" value="MFS_trans_sf"/>
</dbReference>
<feature type="transmembrane region" description="Helical" evidence="5">
    <location>
        <begin position="431"/>
        <end position="452"/>
    </location>
</feature>
<feature type="transmembrane region" description="Helical" evidence="5">
    <location>
        <begin position="314"/>
        <end position="338"/>
    </location>
</feature>
<keyword evidence="3 5" id="KW-1133">Transmembrane helix</keyword>
<dbReference type="PROSITE" id="PS50850">
    <property type="entry name" value="MFS"/>
    <property type="match status" value="1"/>
</dbReference>
<feature type="transmembrane region" description="Helical" evidence="5">
    <location>
        <begin position="78"/>
        <end position="98"/>
    </location>
</feature>
<accession>A0ABQ3XCH1</accession>
<dbReference type="Pfam" id="PF07690">
    <property type="entry name" value="MFS_1"/>
    <property type="match status" value="1"/>
</dbReference>
<dbReference type="Proteomes" id="UP000612282">
    <property type="component" value="Unassembled WGS sequence"/>
</dbReference>
<organism evidence="7 8">
    <name type="scientific">Actinoplanes couchii</name>
    <dbReference type="NCBI Taxonomy" id="403638"/>
    <lineage>
        <taxon>Bacteria</taxon>
        <taxon>Bacillati</taxon>
        <taxon>Actinomycetota</taxon>
        <taxon>Actinomycetes</taxon>
        <taxon>Micromonosporales</taxon>
        <taxon>Micromonosporaceae</taxon>
        <taxon>Actinoplanes</taxon>
    </lineage>
</organism>
<feature type="transmembrane region" description="Helical" evidence="5">
    <location>
        <begin position="176"/>
        <end position="196"/>
    </location>
</feature>
<reference evidence="7 8" key="1">
    <citation type="submission" date="2021-01" db="EMBL/GenBank/DDBJ databases">
        <title>Whole genome shotgun sequence of Actinoplanes couchii NBRC 106145.</title>
        <authorList>
            <person name="Komaki H."/>
            <person name="Tamura T."/>
        </authorList>
    </citation>
    <scope>NUCLEOTIDE SEQUENCE [LARGE SCALE GENOMIC DNA]</scope>
    <source>
        <strain evidence="7 8">NBRC 106145</strain>
    </source>
</reference>
<feature type="domain" description="Major facilitator superfamily (MFS) profile" evidence="6">
    <location>
        <begin position="271"/>
        <end position="465"/>
    </location>
</feature>
<keyword evidence="2 5" id="KW-0812">Transmembrane</keyword>
<dbReference type="InterPro" id="IPR011701">
    <property type="entry name" value="MFS"/>
</dbReference>
<feature type="transmembrane region" description="Helical" evidence="5">
    <location>
        <begin position="287"/>
        <end position="308"/>
    </location>
</feature>
<feature type="transmembrane region" description="Helical" evidence="5">
    <location>
        <begin position="45"/>
        <end position="66"/>
    </location>
</feature>
<keyword evidence="8" id="KW-1185">Reference proteome</keyword>
<protein>
    <submittedName>
        <fullName evidence="7">MFS transporter</fullName>
    </submittedName>
</protein>
<dbReference type="PANTHER" id="PTHR23542">
    <property type="match status" value="1"/>
</dbReference>
<evidence type="ECO:0000259" key="6">
    <source>
        <dbReference type="PROSITE" id="PS50850"/>
    </source>
</evidence>
<evidence type="ECO:0000313" key="7">
    <source>
        <dbReference type="EMBL" id="GID56181.1"/>
    </source>
</evidence>
<keyword evidence="4 5" id="KW-0472">Membrane</keyword>
<dbReference type="Gene3D" id="1.20.1250.20">
    <property type="entry name" value="MFS general substrate transporter like domains"/>
    <property type="match status" value="2"/>
</dbReference>
<dbReference type="PANTHER" id="PTHR23542:SF1">
    <property type="entry name" value="MAJOR FACILITATOR SUPERFAMILY (MFS) PROFILE DOMAIN-CONTAINING PROTEIN"/>
    <property type="match status" value="1"/>
</dbReference>
<name>A0ABQ3XCH1_9ACTN</name>
<feature type="transmembrane region" description="Helical" evidence="5">
    <location>
        <begin position="21"/>
        <end position="39"/>
    </location>
</feature>
<dbReference type="SUPFAM" id="SSF103473">
    <property type="entry name" value="MFS general substrate transporter"/>
    <property type="match status" value="1"/>
</dbReference>
<evidence type="ECO:0000313" key="8">
    <source>
        <dbReference type="Proteomes" id="UP000612282"/>
    </source>
</evidence>
<evidence type="ECO:0000256" key="3">
    <source>
        <dbReference type="ARBA" id="ARBA00022989"/>
    </source>
</evidence>
<sequence length="465" mass="46843">MPSYAAVLRTPHAVRTFLPALVGRLSYGILFLAVMLAVVRATGSYSVAGVLVALFGLSSAVLSPVRARFIDRYGLRRALPPMVVVYVSALAAIAVATWRPGTSVADLPLYVLAVLAGSSTPPLGPIMRSIWSDLLPDPDLRQRAFSVDTVAEETLYIVGPLVAGAVAAIANPALGVALSAALILTGSLLLITSPAVKHRAAGEQRQTPGDKATPAPETGGSAPFVAGVAAQEAVVTGVAASETVVSGAAVHEAVVTGAAASETVVSEAAAAEAVSGLRVLAHSYRPIVISAAVGMCLGALSLLVVAFAQNAGRLAAVAWIEAALAVGSVVGGLAYGAVTWRLSEAHRLRMLAAGLGVTFALSGLAGNLYLLAGCAAVIGLFVSPALSTAYLLADESATPETRIQAGAWVNTAFNLANSAGTALVGLLLTRLPLAVCFALAAAPPLLAAVVTVTRSPGTVTRSAGR</sequence>
<dbReference type="InterPro" id="IPR020846">
    <property type="entry name" value="MFS_dom"/>
</dbReference>
<comment type="caution">
    <text evidence="7">The sequence shown here is derived from an EMBL/GenBank/DDBJ whole genome shotgun (WGS) entry which is preliminary data.</text>
</comment>
<evidence type="ECO:0000256" key="5">
    <source>
        <dbReference type="SAM" id="Phobius"/>
    </source>
</evidence>
<evidence type="ECO:0000256" key="4">
    <source>
        <dbReference type="ARBA" id="ARBA00023136"/>
    </source>
</evidence>
<dbReference type="EMBL" id="BOMG01000056">
    <property type="protein sequence ID" value="GID56181.1"/>
    <property type="molecule type" value="Genomic_DNA"/>
</dbReference>
<proteinExistence type="predicted"/>
<gene>
    <name evidence="7" type="ORF">Aco03nite_045850</name>
</gene>
<evidence type="ECO:0000256" key="2">
    <source>
        <dbReference type="ARBA" id="ARBA00022692"/>
    </source>
</evidence>
<comment type="subcellular location">
    <subcellularLocation>
        <location evidence="1">Cell membrane</location>
        <topology evidence="1">Multi-pass membrane protein</topology>
    </subcellularLocation>
</comment>